<accession>A0A429YS63</accession>
<organism evidence="1 2">
    <name type="scientific">Aquibium carbonis</name>
    <dbReference type="NCBI Taxonomy" id="2495581"/>
    <lineage>
        <taxon>Bacteria</taxon>
        <taxon>Pseudomonadati</taxon>
        <taxon>Pseudomonadota</taxon>
        <taxon>Alphaproteobacteria</taxon>
        <taxon>Hyphomicrobiales</taxon>
        <taxon>Phyllobacteriaceae</taxon>
        <taxon>Aquibium</taxon>
    </lineage>
</organism>
<evidence type="ECO:0000313" key="1">
    <source>
        <dbReference type="EMBL" id="RST84297.1"/>
    </source>
</evidence>
<name>A0A429YS63_9HYPH</name>
<evidence type="ECO:0000313" key="2">
    <source>
        <dbReference type="Proteomes" id="UP000278398"/>
    </source>
</evidence>
<protein>
    <submittedName>
        <fullName evidence="1">4Fe-4S dicluster domain-containing protein</fullName>
    </submittedName>
</protein>
<reference evidence="1 2" key="1">
    <citation type="submission" date="2018-12" db="EMBL/GenBank/DDBJ databases">
        <title>Mesorhizobium carbonis sp. nov., isolated from coal mine water.</title>
        <authorList>
            <person name="Xin W."/>
            <person name="Xu Z."/>
            <person name="Xiang F."/>
            <person name="Zhang J."/>
            <person name="Xi L."/>
            <person name="Liu J."/>
        </authorList>
    </citation>
    <scope>NUCLEOTIDE SEQUENCE [LARGE SCALE GENOMIC DNA]</scope>
    <source>
        <strain evidence="1 2">B2.3</strain>
    </source>
</reference>
<dbReference type="EMBL" id="RWKW01000097">
    <property type="protein sequence ID" value="RST84297.1"/>
    <property type="molecule type" value="Genomic_DNA"/>
</dbReference>
<dbReference type="AlphaFoldDB" id="A0A429YS63"/>
<keyword evidence="2" id="KW-1185">Reference proteome</keyword>
<proteinExistence type="predicted"/>
<sequence length="238" mass="24742">MGTIDFDGLAAALAVHGLIPRGGIDFAKGETAPPGPSGASARAVLLVGHAGSSIWPHFQAWRATQPAGLADPLDAWSRQVIGAVAVRFGARAVSPSDQPWLPFQAWAMRAEGLRPSPLGLLMHPVWGLWHAFRGALLFDNALERPRNPDSLHHPCDACIGKPCLKACPVAAHAGGGFDYPACLGHVRSPSGSACASGGCLDRRACPVGTEYRYEPAQQAFHMAAFASPSIASAPTSGG</sequence>
<gene>
    <name evidence="1" type="ORF">EJC49_21325</name>
</gene>
<dbReference type="RefSeq" id="WP_126701952.1">
    <property type="nucleotide sequence ID" value="NZ_RWKW01000097.1"/>
</dbReference>
<dbReference type="Proteomes" id="UP000278398">
    <property type="component" value="Unassembled WGS sequence"/>
</dbReference>
<comment type="caution">
    <text evidence="1">The sequence shown here is derived from an EMBL/GenBank/DDBJ whole genome shotgun (WGS) entry which is preliminary data.</text>
</comment>
<dbReference type="OrthoDB" id="8279740at2"/>